<dbReference type="Proteomes" id="UP000799640">
    <property type="component" value="Unassembled WGS sequence"/>
</dbReference>
<dbReference type="EMBL" id="ML996712">
    <property type="protein sequence ID" value="KAF2395640.1"/>
    <property type="molecule type" value="Genomic_DNA"/>
</dbReference>
<reference evidence="1" key="1">
    <citation type="journal article" date="2020" name="Stud. Mycol.">
        <title>101 Dothideomycetes genomes: a test case for predicting lifestyles and emergence of pathogens.</title>
        <authorList>
            <person name="Haridas S."/>
            <person name="Albert R."/>
            <person name="Binder M."/>
            <person name="Bloem J."/>
            <person name="Labutti K."/>
            <person name="Salamov A."/>
            <person name="Andreopoulos B."/>
            <person name="Baker S."/>
            <person name="Barry K."/>
            <person name="Bills G."/>
            <person name="Bluhm B."/>
            <person name="Cannon C."/>
            <person name="Castanera R."/>
            <person name="Culley D."/>
            <person name="Daum C."/>
            <person name="Ezra D."/>
            <person name="Gonzalez J."/>
            <person name="Henrissat B."/>
            <person name="Kuo A."/>
            <person name="Liang C."/>
            <person name="Lipzen A."/>
            <person name="Lutzoni F."/>
            <person name="Magnuson J."/>
            <person name="Mondo S."/>
            <person name="Nolan M."/>
            <person name="Ohm R."/>
            <person name="Pangilinan J."/>
            <person name="Park H.-J."/>
            <person name="Ramirez L."/>
            <person name="Alfaro M."/>
            <person name="Sun H."/>
            <person name="Tritt A."/>
            <person name="Yoshinaga Y."/>
            <person name="Zwiers L.-H."/>
            <person name="Turgeon B."/>
            <person name="Goodwin S."/>
            <person name="Spatafora J."/>
            <person name="Crous P."/>
            <person name="Grigoriev I."/>
        </authorList>
    </citation>
    <scope>NUCLEOTIDE SEQUENCE</scope>
    <source>
        <strain evidence="1">CBS 262.69</strain>
    </source>
</reference>
<evidence type="ECO:0000313" key="2">
    <source>
        <dbReference type="Proteomes" id="UP000799640"/>
    </source>
</evidence>
<organism evidence="1 2">
    <name type="scientific">Trichodelitschia bisporula</name>
    <dbReference type="NCBI Taxonomy" id="703511"/>
    <lineage>
        <taxon>Eukaryota</taxon>
        <taxon>Fungi</taxon>
        <taxon>Dikarya</taxon>
        <taxon>Ascomycota</taxon>
        <taxon>Pezizomycotina</taxon>
        <taxon>Dothideomycetes</taxon>
        <taxon>Dothideomycetes incertae sedis</taxon>
        <taxon>Phaeotrichales</taxon>
        <taxon>Phaeotrichaceae</taxon>
        <taxon>Trichodelitschia</taxon>
    </lineage>
</organism>
<accession>A0A6G1HI06</accession>
<keyword evidence="2" id="KW-1185">Reference proteome</keyword>
<dbReference type="AlphaFoldDB" id="A0A6G1HI06"/>
<evidence type="ECO:0000313" key="1">
    <source>
        <dbReference type="EMBL" id="KAF2395640.1"/>
    </source>
</evidence>
<proteinExistence type="predicted"/>
<sequence length="163" mass="18996">MASRIHRILKWLEDVPLHKSLEKVSGLQAATFNIGGLWYETPLPSPSEMMARHPIHSGPFGDIERHLQDISEEVYKLKFELSWAYERRNRATSAGEPSTMLKNLHEKCDFISAALNDLLALRQDLRSMLAHRSPKLRGPSLDLRYEHRPLEWRELERENDKND</sequence>
<name>A0A6G1HI06_9PEZI</name>
<gene>
    <name evidence="1" type="ORF">EJ06DRAFT_560527</name>
</gene>
<protein>
    <submittedName>
        <fullName evidence="1">Uncharacterized protein</fullName>
    </submittedName>
</protein>